<keyword evidence="1" id="KW-0175">Coiled coil</keyword>
<organism evidence="3 4">
    <name type="scientific">Fusarium oxysporum</name>
    <name type="common">Fusarium vascular wilt</name>
    <dbReference type="NCBI Taxonomy" id="5507"/>
    <lineage>
        <taxon>Eukaryota</taxon>
        <taxon>Fungi</taxon>
        <taxon>Dikarya</taxon>
        <taxon>Ascomycota</taxon>
        <taxon>Pezizomycotina</taxon>
        <taxon>Sordariomycetes</taxon>
        <taxon>Hypocreomycetidae</taxon>
        <taxon>Hypocreales</taxon>
        <taxon>Nectriaceae</taxon>
        <taxon>Fusarium</taxon>
        <taxon>Fusarium oxysporum species complex</taxon>
    </lineage>
</organism>
<evidence type="ECO:0000256" key="1">
    <source>
        <dbReference type="SAM" id="Coils"/>
    </source>
</evidence>
<dbReference type="CDD" id="cd14688">
    <property type="entry name" value="bZIP_YAP"/>
    <property type="match status" value="1"/>
</dbReference>
<dbReference type="EMBL" id="MRCX01000462">
    <property type="protein sequence ID" value="RKK65224.1"/>
    <property type="molecule type" value="Genomic_DNA"/>
</dbReference>
<dbReference type="Proteomes" id="UP000285084">
    <property type="component" value="Unassembled WGS sequence"/>
</dbReference>
<dbReference type="VEuPathDB" id="FungiDB:FOMG_14285"/>
<feature type="compositionally biased region" description="Polar residues" evidence="2">
    <location>
        <begin position="1"/>
        <end position="12"/>
    </location>
</feature>
<feature type="region of interest" description="Disordered" evidence="2">
    <location>
        <begin position="114"/>
        <end position="133"/>
    </location>
</feature>
<evidence type="ECO:0008006" key="5">
    <source>
        <dbReference type="Google" id="ProtNLM"/>
    </source>
</evidence>
<accession>A0A420MB64</accession>
<reference evidence="3 4" key="1">
    <citation type="journal article" date="2018" name="Sci. Rep.">
        <title>Characterisation of pathogen-specific regions and novel effector candidates in Fusarium oxysporum f. sp. cepae.</title>
        <authorList>
            <person name="Armitage A.D."/>
            <person name="Taylor A."/>
            <person name="Sobczyk M.K."/>
            <person name="Baxter L."/>
            <person name="Greenfield B.P."/>
            <person name="Bates H.J."/>
            <person name="Wilson F."/>
            <person name="Jackson A.C."/>
            <person name="Ott S."/>
            <person name="Harrison R.J."/>
            <person name="Clarkson J.P."/>
        </authorList>
    </citation>
    <scope>NUCLEOTIDE SEQUENCE [LARGE SCALE GENOMIC DNA]</scope>
    <source>
        <strain evidence="3 4">Fo_A13</strain>
    </source>
</reference>
<gene>
    <name evidence="3" type="ORF">BFJ69_g16478</name>
</gene>
<protein>
    <recommendedName>
        <fullName evidence="5">BZIP domain-containing protein</fullName>
    </recommendedName>
</protein>
<dbReference type="VEuPathDB" id="FungiDB:FOIG_08788"/>
<dbReference type="PANTHER" id="PTHR40618:SF1">
    <property type="entry name" value="B-ZIP TRANSCRIPTION FACTOR (EUROFUNG)"/>
    <property type="match status" value="1"/>
</dbReference>
<feature type="region of interest" description="Disordered" evidence="2">
    <location>
        <begin position="1"/>
        <end position="46"/>
    </location>
</feature>
<dbReference type="VEuPathDB" id="FungiDB:FOC4_g10009845"/>
<dbReference type="PANTHER" id="PTHR40618">
    <property type="entry name" value="B-ZIP TRANSCRIPTION FACTOR (EUROFUNG)-RELATED"/>
    <property type="match status" value="1"/>
</dbReference>
<evidence type="ECO:0000256" key="2">
    <source>
        <dbReference type="SAM" id="MobiDB-lite"/>
    </source>
</evidence>
<feature type="coiled-coil region" evidence="1">
    <location>
        <begin position="56"/>
        <end position="83"/>
    </location>
</feature>
<dbReference type="VEuPathDB" id="FungiDB:FOXG_09852"/>
<dbReference type="VEuPathDB" id="FungiDB:FOC1_g10007016"/>
<evidence type="ECO:0000313" key="3">
    <source>
        <dbReference type="EMBL" id="RKK65224.1"/>
    </source>
</evidence>
<sequence length="429" mass="47606">MEATHSTQSESSPAKHVRRRGRPRIKSSMESETAMARRARNRQAQNVYRVRREAAQKEQTLRLQQLEHAIEEMSSTIEAFTREMLSSRIVEQHRELLLPLRKMTTTILALATGADGVRSPSPDNVLPSPKNEMKDDKYEHRASHSGNISFITTPPSASSEEQHLIDNAISTHHAGTQQEPRIMALTSSQCRSSASDMSSEHMEQWLSGVREPLELEFMPQLPLESLTYRLVYSSLVTALTALTQPNHSIEPLLEECRIFGTVVPGTRRANLISHYKWLLGPGTASLYDCAKLSFIPNQTPPSVKQHTMSVQSEQLSFLSVVDIESRLVALGARNRDQDFIEIEIENPNKPKEDMGQHFLSHWAVGNFDPFDVGPPKTTNMTIHICLSLLIANLAKCAVCLGRGPAFPVHDLGAAIEASVVAAHGGLDGD</sequence>
<dbReference type="VEuPathDB" id="FungiDB:FOZG_14111"/>
<feature type="compositionally biased region" description="Basic residues" evidence="2">
    <location>
        <begin position="15"/>
        <end position="25"/>
    </location>
</feature>
<dbReference type="AlphaFoldDB" id="A0A420MB64"/>
<evidence type="ECO:0000313" key="4">
    <source>
        <dbReference type="Proteomes" id="UP000285084"/>
    </source>
</evidence>
<name>A0A420MB64_FUSOX</name>
<comment type="caution">
    <text evidence="3">The sequence shown here is derived from an EMBL/GenBank/DDBJ whole genome shotgun (WGS) entry which is preliminary data.</text>
</comment>
<proteinExistence type="predicted"/>